<evidence type="ECO:0000259" key="18">
    <source>
        <dbReference type="Pfam" id="PF22689"/>
    </source>
</evidence>
<comment type="pathway">
    <text evidence="1">Purine metabolism; IMP biosynthesis via de novo pathway; 5-amino-1-(5-phospho-D-ribosyl)imidazole from N(2)-formyl-N(1)-(5-phospho-D-ribosyl)glycinamide: step 1/2.</text>
</comment>
<dbReference type="GO" id="GO:0005524">
    <property type="term" value="F:ATP binding"/>
    <property type="evidence" value="ECO:0007669"/>
    <property type="project" value="UniProtKB-KW"/>
</dbReference>
<dbReference type="GO" id="GO:0004642">
    <property type="term" value="F:phosphoribosylformylglycinamidine synthase activity"/>
    <property type="evidence" value="ECO:0007669"/>
    <property type="project" value="UniProtKB-UniRule"/>
</dbReference>
<dbReference type="InterPro" id="IPR010918">
    <property type="entry name" value="PurM-like_C_dom"/>
</dbReference>
<proteinExistence type="inferred from homology"/>
<dbReference type="Gene3D" id="3.90.650.10">
    <property type="entry name" value="PurM-like C-terminal domain"/>
    <property type="match status" value="2"/>
</dbReference>
<evidence type="ECO:0000256" key="14">
    <source>
        <dbReference type="SAM" id="MobiDB-lite"/>
    </source>
</evidence>
<evidence type="ECO:0000259" key="17">
    <source>
        <dbReference type="Pfam" id="PF18076"/>
    </source>
</evidence>
<dbReference type="Gene3D" id="1.10.8.750">
    <property type="entry name" value="Phosphoribosylformylglycinamidine synthase, linker domain"/>
    <property type="match status" value="1"/>
</dbReference>
<keyword evidence="5 19" id="KW-0436">Ligase</keyword>
<dbReference type="NCBIfam" id="NF003672">
    <property type="entry name" value="PRK05297.1"/>
    <property type="match status" value="1"/>
</dbReference>
<evidence type="ECO:0000256" key="1">
    <source>
        <dbReference type="ARBA" id="ARBA00004920"/>
    </source>
</evidence>
<evidence type="ECO:0000256" key="6">
    <source>
        <dbReference type="ARBA" id="ARBA00022723"/>
    </source>
</evidence>
<evidence type="ECO:0000256" key="3">
    <source>
        <dbReference type="ARBA" id="ARBA00012747"/>
    </source>
</evidence>
<dbReference type="FunFam" id="3.40.50.880:FF:000008">
    <property type="entry name" value="Phosphoribosylformylglycinamidine synthase"/>
    <property type="match status" value="1"/>
</dbReference>
<dbReference type="PANTHER" id="PTHR10099">
    <property type="entry name" value="PHOSPHORIBOSYLFORMYLGLYCINAMIDINE SYNTHASE"/>
    <property type="match status" value="1"/>
</dbReference>
<evidence type="ECO:0000256" key="8">
    <source>
        <dbReference type="ARBA" id="ARBA00022755"/>
    </source>
</evidence>
<evidence type="ECO:0000256" key="9">
    <source>
        <dbReference type="ARBA" id="ARBA00022840"/>
    </source>
</evidence>
<dbReference type="CDD" id="cd02204">
    <property type="entry name" value="PurL_repeat2"/>
    <property type="match status" value="1"/>
</dbReference>
<evidence type="ECO:0000256" key="5">
    <source>
        <dbReference type="ARBA" id="ARBA00022598"/>
    </source>
</evidence>
<dbReference type="Gene3D" id="3.30.1330.10">
    <property type="entry name" value="PurM-like, N-terminal domain"/>
    <property type="match status" value="2"/>
</dbReference>
<dbReference type="Pfam" id="PF18072">
    <property type="entry name" value="FGAR-AT_linker"/>
    <property type="match status" value="1"/>
</dbReference>
<comment type="catalytic activity">
    <reaction evidence="12">
        <text>N(2)-formyl-N(1)-(5-phospho-beta-D-ribosyl)glycinamide + L-glutamine + ATP + H2O = 2-formamido-N(1)-(5-O-phospho-beta-D-ribosyl)acetamidine + L-glutamate + ADP + phosphate + H(+)</text>
        <dbReference type="Rhea" id="RHEA:17129"/>
        <dbReference type="ChEBI" id="CHEBI:15377"/>
        <dbReference type="ChEBI" id="CHEBI:15378"/>
        <dbReference type="ChEBI" id="CHEBI:29985"/>
        <dbReference type="ChEBI" id="CHEBI:30616"/>
        <dbReference type="ChEBI" id="CHEBI:43474"/>
        <dbReference type="ChEBI" id="CHEBI:58359"/>
        <dbReference type="ChEBI" id="CHEBI:147286"/>
        <dbReference type="ChEBI" id="CHEBI:147287"/>
        <dbReference type="ChEBI" id="CHEBI:456216"/>
        <dbReference type="EC" id="6.3.5.3"/>
    </reaction>
</comment>
<name>A0A937JHV4_9GAMM</name>
<dbReference type="Pfam" id="PF02769">
    <property type="entry name" value="AIRS_C"/>
    <property type="match status" value="2"/>
</dbReference>
<dbReference type="SUPFAM" id="SSF109736">
    <property type="entry name" value="FGAM synthase PurL, linker domain"/>
    <property type="match status" value="1"/>
</dbReference>
<evidence type="ECO:0000256" key="7">
    <source>
        <dbReference type="ARBA" id="ARBA00022741"/>
    </source>
</evidence>
<evidence type="ECO:0000256" key="2">
    <source>
        <dbReference type="ARBA" id="ARBA00008608"/>
    </source>
</evidence>
<feature type="domain" description="PurM-like C-terminal" evidence="15">
    <location>
        <begin position="819"/>
        <end position="957"/>
    </location>
</feature>
<organism evidence="19 20">
    <name type="scientific">SAR86 cluster bacterium</name>
    <dbReference type="NCBI Taxonomy" id="2030880"/>
    <lineage>
        <taxon>Bacteria</taxon>
        <taxon>Pseudomonadati</taxon>
        <taxon>Pseudomonadota</taxon>
        <taxon>Gammaproteobacteria</taxon>
        <taxon>SAR86 cluster</taxon>
    </lineage>
</organism>
<evidence type="ECO:0000313" key="19">
    <source>
        <dbReference type="EMBL" id="MBL6903292.1"/>
    </source>
</evidence>
<sequence length="1286" mass="141508">MSKTSCLILQGKKSFSISKLDQLNRAFNKANGENASISSNEVYLISSQIAIDNQINEISQIVKGSEKLDEFLFLIGPRNGTITPWSSKTGDIFKNVGIQQIDRVERFFAFCISGLEQSIDDLDLSMLFDRMTQDIYKSIEECSSILNPNPKRLINHIDILAEGKIALVNANKAFGFALSDDEIDYLFDFYSKVDRNPTDAELMMFAQANSEHCRHKIFNADWIVDNAKVKNSLFDLIKATSKNSPNGIISAYKDNAAVTSGKEVERLHQDKKNLYSFKSELLNSTIKVETHNHPTAISPYPGAATGSGGEIRDEGATGRGAKPKIGLVGYNVSNLRIPNLQRVWEDDKHSPERIASPLDIMIEAPIGAAAFNNEFGRPCTLGYFRSFETPFNDKKVAFGYHKPIMLAGGIGEIRDKNNFKLQIEDGYIVVVLGGPAMLIGLGGGAASSVSSGDSDEDLDFASVQRDNAEMERRCQEVINRCSSMDESYIEFIHDVGAGGLSNAIPELAKDSDLGVLINLDSIPSADESMSPMEIWSNESQERYVLAIHPDNKEAFVAICERERCAYALVGYTTEEKFVKLYDFSTDSYPINVPLSMLFGELPISNMEVQSESYPTHVSDMQGYALAESIYQVLQHPTVACKSFLITIGDRTVGGMTARDQFVGPWQVPTSNFSMSLRSFTDHSGEVVTIGEKPTLAIHNPAASMRMAMAEALTNMVSAPIKGMDQIQVSANWMAASGENIEDLALRKGVEALSTFSIDLGVSIPVGKDSLSMRTKWEEGNDQYVVKSPLSGVITAMAPVNDVREAVTTLLRKDTDSQLVLIKLNDKNRLGGSIFSEVHRQDIQETPDVDSSEMFIKMFDLTQSLIQDGTIFALHDVSDGGIVSALSELAFTARSGISIQLDSLVADKSLLNEVLFNEEIGLILQIDKSKVDEIINKFNLEGLNAHVIGTLNTKDTLEINLNNETIFSDSITSLETKWRQTSHAIQSLRDNKESADSELSLVTDGYTGLFSKDSFIDPGVNNVSIKATKPSVAILREQGVNGQMEMAAAFHLAGFDAVDVHMQDLLDGSKDINNFNGMAVCGGFSYGDVLGAGGGWSKTILHNQRIKDQFEEFFLNNSTFTLGVCNGCQMLSNLKNIIPDADNWPNFVKNLSDQFEARLVQVEINKSNSVLLQSMEGWQVPIASAHGEGRALFQNEDQIALLDASNQIAMQYINSQGQPTEQYPLNPNGSVNGLTGITAADGRVTIMMPHPERVFRASQFSWKPDTWKDFSPWMQMFINAKLFSEGS</sequence>
<evidence type="ECO:0000256" key="13">
    <source>
        <dbReference type="NCBIfam" id="TIGR01735"/>
    </source>
</evidence>
<keyword evidence="9" id="KW-0067">ATP-binding</keyword>
<dbReference type="InterPro" id="IPR010073">
    <property type="entry name" value="PurL_large"/>
</dbReference>
<dbReference type="NCBIfam" id="TIGR01735">
    <property type="entry name" value="FGAM_synt"/>
    <property type="match status" value="1"/>
</dbReference>
<feature type="domain" description="Phosphoribosylformylglycinamidine synthase N-terminal" evidence="17">
    <location>
        <begin position="66"/>
        <end position="144"/>
    </location>
</feature>
<dbReference type="SUPFAM" id="SSF56042">
    <property type="entry name" value="PurM C-terminal domain-like"/>
    <property type="match status" value="2"/>
</dbReference>
<reference evidence="19" key="1">
    <citation type="submission" date="2020-10" db="EMBL/GenBank/DDBJ databases">
        <title>Microbiome of the Black Sea water column analyzed by genome centric metagenomics.</title>
        <authorList>
            <person name="Cabello-Yeves P.J."/>
            <person name="Callieri C."/>
            <person name="Picazo A."/>
            <person name="Mehrshad M."/>
            <person name="Haro-Moreno J.M."/>
            <person name="Roda-Garcia J."/>
            <person name="Dzembekova N."/>
            <person name="Slabakova V."/>
            <person name="Slabakova N."/>
            <person name="Moncheva S."/>
            <person name="Rodriguez-Valera F."/>
        </authorList>
    </citation>
    <scope>NUCLEOTIDE SEQUENCE</scope>
    <source>
        <strain evidence="19">BS30m-G43</strain>
    </source>
</reference>
<dbReference type="FunFam" id="3.30.1330.10:FF:000005">
    <property type="entry name" value="Phosphoribosylformylglycinamidine synthase"/>
    <property type="match status" value="1"/>
</dbReference>
<keyword evidence="11" id="KW-0315">Glutamine amidotransferase</keyword>
<evidence type="ECO:0000256" key="10">
    <source>
        <dbReference type="ARBA" id="ARBA00022842"/>
    </source>
</evidence>
<dbReference type="Pfam" id="PF18076">
    <property type="entry name" value="FGAR-AT_N"/>
    <property type="match status" value="1"/>
</dbReference>
<dbReference type="InterPro" id="IPR040707">
    <property type="entry name" value="FGAR-AT_N"/>
</dbReference>
<evidence type="ECO:0000259" key="15">
    <source>
        <dbReference type="Pfam" id="PF02769"/>
    </source>
</evidence>
<dbReference type="SUPFAM" id="SSF82697">
    <property type="entry name" value="PurS-like"/>
    <property type="match status" value="1"/>
</dbReference>
<dbReference type="InterPro" id="IPR036676">
    <property type="entry name" value="PurM-like_C_sf"/>
</dbReference>
<comment type="caution">
    <text evidence="19">The sequence shown here is derived from an EMBL/GenBank/DDBJ whole genome shotgun (WGS) entry which is preliminary data.</text>
</comment>
<feature type="region of interest" description="Disordered" evidence="14">
    <location>
        <begin position="292"/>
        <end position="318"/>
    </location>
</feature>
<keyword evidence="8" id="KW-0658">Purine biosynthesis</keyword>
<gene>
    <name evidence="19" type="primary">purL</name>
    <name evidence="19" type="synonym">purI</name>
    <name evidence="19" type="ORF">ISR29_03725</name>
</gene>
<dbReference type="EC" id="6.3.5.3" evidence="3 13"/>
<keyword evidence="7" id="KW-0547">Nucleotide-binding</keyword>
<dbReference type="GO" id="GO:0046872">
    <property type="term" value="F:metal ion binding"/>
    <property type="evidence" value="ECO:0007669"/>
    <property type="project" value="UniProtKB-KW"/>
</dbReference>
<evidence type="ECO:0000256" key="11">
    <source>
        <dbReference type="ARBA" id="ARBA00022962"/>
    </source>
</evidence>
<dbReference type="GO" id="GO:0005737">
    <property type="term" value="C:cytoplasm"/>
    <property type="evidence" value="ECO:0007669"/>
    <property type="project" value="TreeGrafter"/>
</dbReference>
<accession>A0A937JHV4</accession>
<dbReference type="InterPro" id="IPR036921">
    <property type="entry name" value="PurM-like_N_sf"/>
</dbReference>
<feature type="domain" description="Phosphoribosylformylglycinamidine synthase linker" evidence="16">
    <location>
        <begin position="168"/>
        <end position="216"/>
    </location>
</feature>
<dbReference type="InterPro" id="IPR041609">
    <property type="entry name" value="PurL_linker"/>
</dbReference>
<dbReference type="GO" id="GO:0006189">
    <property type="term" value="P:'de novo' IMP biosynthetic process"/>
    <property type="evidence" value="ECO:0007669"/>
    <property type="project" value="UniProtKB-UniRule"/>
</dbReference>
<dbReference type="InterPro" id="IPR036604">
    <property type="entry name" value="PurS-like_sf"/>
</dbReference>
<dbReference type="Gene3D" id="3.40.50.880">
    <property type="match status" value="1"/>
</dbReference>
<dbReference type="EMBL" id="JADHSG010000004">
    <property type="protein sequence ID" value="MBL6903292.1"/>
    <property type="molecule type" value="Genomic_DNA"/>
</dbReference>
<keyword evidence="6" id="KW-0479">Metal-binding</keyword>
<keyword evidence="10" id="KW-0460">Magnesium</keyword>
<dbReference type="Pfam" id="PF22689">
    <property type="entry name" value="FGAR-AT_PurM_N-like"/>
    <property type="match status" value="1"/>
</dbReference>
<dbReference type="FunFam" id="3.90.650.10:FF:000024">
    <property type="entry name" value="Phosphoribosylformylglycinamidine synthase"/>
    <property type="match status" value="1"/>
</dbReference>
<keyword evidence="4" id="KW-0963">Cytoplasm</keyword>
<dbReference type="PROSITE" id="PS51273">
    <property type="entry name" value="GATASE_TYPE_1"/>
    <property type="match status" value="1"/>
</dbReference>
<evidence type="ECO:0000313" key="20">
    <source>
        <dbReference type="Proteomes" id="UP000705230"/>
    </source>
</evidence>
<dbReference type="Proteomes" id="UP000705230">
    <property type="component" value="Unassembled WGS sequence"/>
</dbReference>
<dbReference type="PANTHER" id="PTHR10099:SF1">
    <property type="entry name" value="PHOSPHORIBOSYLFORMYLGLYCINAMIDINE SYNTHASE"/>
    <property type="match status" value="1"/>
</dbReference>
<dbReference type="Pfam" id="PF13507">
    <property type="entry name" value="GATase_5"/>
    <property type="match status" value="1"/>
</dbReference>
<evidence type="ECO:0000256" key="12">
    <source>
        <dbReference type="ARBA" id="ARBA00052585"/>
    </source>
</evidence>
<comment type="similarity">
    <text evidence="2">In the N-terminal section; belongs to the FGAMS family.</text>
</comment>
<evidence type="ECO:0000259" key="16">
    <source>
        <dbReference type="Pfam" id="PF18072"/>
    </source>
</evidence>
<dbReference type="CDD" id="cd01740">
    <property type="entry name" value="GATase1_FGAR_AT"/>
    <property type="match status" value="1"/>
</dbReference>
<dbReference type="SUPFAM" id="SSF55326">
    <property type="entry name" value="PurM N-terminal domain-like"/>
    <property type="match status" value="2"/>
</dbReference>
<dbReference type="InterPro" id="IPR029062">
    <property type="entry name" value="Class_I_gatase-like"/>
</dbReference>
<feature type="domain" description="FGAR-AT PurM N-terminal-like" evidence="18">
    <location>
        <begin position="641"/>
        <end position="798"/>
    </location>
</feature>
<evidence type="ECO:0000256" key="4">
    <source>
        <dbReference type="ARBA" id="ARBA00022490"/>
    </source>
</evidence>
<feature type="domain" description="PurM-like C-terminal" evidence="15">
    <location>
        <begin position="425"/>
        <end position="580"/>
    </location>
</feature>
<protein>
    <recommendedName>
        <fullName evidence="3 13">Phosphoribosylformylglycinamidine synthase</fullName>
        <ecNumber evidence="3 13">6.3.5.3</ecNumber>
    </recommendedName>
</protein>
<dbReference type="CDD" id="cd02203">
    <property type="entry name" value="PurL_repeat1"/>
    <property type="match status" value="1"/>
</dbReference>
<dbReference type="InterPro" id="IPR055181">
    <property type="entry name" value="FGAR-AT_PurM_N-like"/>
</dbReference>
<dbReference type="SMART" id="SM01211">
    <property type="entry name" value="GATase_5"/>
    <property type="match status" value="1"/>
</dbReference>
<dbReference type="SUPFAM" id="SSF52317">
    <property type="entry name" value="Class I glutamine amidotransferase-like"/>
    <property type="match status" value="1"/>
</dbReference>